<evidence type="ECO:0000313" key="2">
    <source>
        <dbReference type="Proteomes" id="UP001148737"/>
    </source>
</evidence>
<name>A0ACC1QXQ6_9HYPO</name>
<comment type="caution">
    <text evidence="1">The sequence shown here is derived from an EMBL/GenBank/DDBJ whole genome shotgun (WGS) entry which is preliminary data.</text>
</comment>
<dbReference type="Proteomes" id="UP001148737">
    <property type="component" value="Unassembled WGS sequence"/>
</dbReference>
<organism evidence="1 2">
    <name type="scientific">Lecanicillium saksenae</name>
    <dbReference type="NCBI Taxonomy" id="468837"/>
    <lineage>
        <taxon>Eukaryota</taxon>
        <taxon>Fungi</taxon>
        <taxon>Dikarya</taxon>
        <taxon>Ascomycota</taxon>
        <taxon>Pezizomycotina</taxon>
        <taxon>Sordariomycetes</taxon>
        <taxon>Hypocreomycetidae</taxon>
        <taxon>Hypocreales</taxon>
        <taxon>Cordycipitaceae</taxon>
        <taxon>Lecanicillium</taxon>
    </lineage>
</organism>
<proteinExistence type="predicted"/>
<protein>
    <submittedName>
        <fullName evidence="1">Uncharacterized protein</fullName>
    </submittedName>
</protein>
<keyword evidence="2" id="KW-1185">Reference proteome</keyword>
<accession>A0ACC1QXQ6</accession>
<reference evidence="1" key="1">
    <citation type="submission" date="2022-07" db="EMBL/GenBank/DDBJ databases">
        <title>Genome Sequence of Lecanicillium saksenae.</title>
        <authorList>
            <person name="Buettner E."/>
        </authorList>
    </citation>
    <scope>NUCLEOTIDE SEQUENCE</scope>
    <source>
        <strain evidence="1">VT-O1</strain>
    </source>
</reference>
<sequence length="420" mass="45524">MTQNVVYSGQVAQDAITIIKKFRPEMTFFRDTYRQIHSMPELSGQEAETARIVSNFLETLGGFTVHTGIGGHGIAAVLSNGDGPCLLLRADMDALPMLEQTNLPYASERTMASQDGPKPVMHACGHDAHVACLMATAQLLFNSRAYWRGTLICVFQPAEETLSGANAMIADRLFDKIPKPDIVLVQHLSNGRTGKISSRSGTLLTASESLSIRIFGHGGHGGWPHQCIDPVNIGCSIVLQLQTLVSREVEPGKLAIITCGSIHAGETAGTIPNHLDLKVTLRALDDATHTRLLASIKRIVEAECRVGGTTRAPLIETTRSSGATINDDNTFQVLKNSFVSYFGTEYSDMEIATATEDVHLLASAAGAPLVMWFFGGSDAAQWDNAERQGTLEELPMNHSPFFAPNKGRAERNNLGQLHFR</sequence>
<gene>
    <name evidence="1" type="ORF">NLG97_g3650</name>
</gene>
<dbReference type="EMBL" id="JANAKD010000314">
    <property type="protein sequence ID" value="KAJ3495081.1"/>
    <property type="molecule type" value="Genomic_DNA"/>
</dbReference>
<evidence type="ECO:0000313" key="1">
    <source>
        <dbReference type="EMBL" id="KAJ3495081.1"/>
    </source>
</evidence>